<dbReference type="InterPro" id="IPR037923">
    <property type="entry name" value="HTH-like"/>
</dbReference>
<protein>
    <submittedName>
        <fullName evidence="5">AraC family transcriptional regulator</fullName>
    </submittedName>
</protein>
<dbReference type="InterPro" id="IPR018060">
    <property type="entry name" value="HTH_AraC"/>
</dbReference>
<accession>A0ABS7L599</accession>
<evidence type="ECO:0000259" key="4">
    <source>
        <dbReference type="PROSITE" id="PS01124"/>
    </source>
</evidence>
<dbReference type="Proteomes" id="UP000779049">
    <property type="component" value="Unassembled WGS sequence"/>
</dbReference>
<keyword evidence="1" id="KW-0805">Transcription regulation</keyword>
<keyword evidence="3" id="KW-0804">Transcription</keyword>
<comment type="caution">
    <text evidence="5">The sequence shown here is derived from an EMBL/GenBank/DDBJ whole genome shotgun (WGS) entry which is preliminary data.</text>
</comment>
<feature type="domain" description="HTH araC/xylS-type" evidence="4">
    <location>
        <begin position="173"/>
        <end position="271"/>
    </location>
</feature>
<dbReference type="PROSITE" id="PS00041">
    <property type="entry name" value="HTH_ARAC_FAMILY_1"/>
    <property type="match status" value="1"/>
</dbReference>
<dbReference type="Pfam" id="PF12833">
    <property type="entry name" value="HTH_18"/>
    <property type="match status" value="1"/>
</dbReference>
<organism evidence="5 6">
    <name type="scientific">Sellimonas caecigallum</name>
    <dbReference type="NCBI Taxonomy" id="2592333"/>
    <lineage>
        <taxon>Bacteria</taxon>
        <taxon>Bacillati</taxon>
        <taxon>Bacillota</taxon>
        <taxon>Clostridia</taxon>
        <taxon>Lachnospirales</taxon>
        <taxon>Lachnospiraceae</taxon>
        <taxon>Sellimonas</taxon>
    </lineage>
</organism>
<evidence type="ECO:0000256" key="1">
    <source>
        <dbReference type="ARBA" id="ARBA00023015"/>
    </source>
</evidence>
<dbReference type="SUPFAM" id="SSF51215">
    <property type="entry name" value="Regulatory protein AraC"/>
    <property type="match status" value="1"/>
</dbReference>
<dbReference type="EMBL" id="VIRV01000002">
    <property type="protein sequence ID" value="MBY0758092.1"/>
    <property type="molecule type" value="Genomic_DNA"/>
</dbReference>
<dbReference type="RefSeq" id="WP_221919374.1">
    <property type="nucleotide sequence ID" value="NZ_CP173660.1"/>
</dbReference>
<dbReference type="PROSITE" id="PS01124">
    <property type="entry name" value="HTH_ARAC_FAMILY_2"/>
    <property type="match status" value="1"/>
</dbReference>
<proteinExistence type="predicted"/>
<reference evidence="5 6" key="1">
    <citation type="journal article" date="2020" name="New Microbes New Infect">
        <title>Sellimonas caecigallum sp. nov., description and genome sequence of a new member of the Sellimonas genus isolated from the cecum of feral chicken.</title>
        <authorList>
            <person name="Wongkuna S."/>
            <person name="Ghimire S."/>
            <person name="Antony L."/>
            <person name="Chankhamhaengdecha S."/>
            <person name="Janvilisri T."/>
            <person name="Scaria J."/>
        </authorList>
    </citation>
    <scope>NUCLEOTIDE SEQUENCE [LARGE SCALE GENOMIC DNA]</scope>
    <source>
        <strain evidence="5 6">SW451</strain>
    </source>
</reference>
<evidence type="ECO:0000313" key="6">
    <source>
        <dbReference type="Proteomes" id="UP000779049"/>
    </source>
</evidence>
<dbReference type="PANTHER" id="PTHR43280:SF2">
    <property type="entry name" value="HTH-TYPE TRANSCRIPTIONAL REGULATOR EXSA"/>
    <property type="match status" value="1"/>
</dbReference>
<dbReference type="SUPFAM" id="SSF46689">
    <property type="entry name" value="Homeodomain-like"/>
    <property type="match status" value="2"/>
</dbReference>
<evidence type="ECO:0000256" key="3">
    <source>
        <dbReference type="ARBA" id="ARBA00023163"/>
    </source>
</evidence>
<dbReference type="PRINTS" id="PR00032">
    <property type="entry name" value="HTHARAC"/>
</dbReference>
<dbReference type="InterPro" id="IPR009057">
    <property type="entry name" value="Homeodomain-like_sf"/>
</dbReference>
<dbReference type="SMART" id="SM00342">
    <property type="entry name" value="HTH_ARAC"/>
    <property type="match status" value="1"/>
</dbReference>
<dbReference type="Pfam" id="PF02311">
    <property type="entry name" value="AraC_binding"/>
    <property type="match status" value="1"/>
</dbReference>
<keyword evidence="2" id="KW-0238">DNA-binding</keyword>
<dbReference type="InterPro" id="IPR018062">
    <property type="entry name" value="HTH_AraC-typ_CS"/>
</dbReference>
<evidence type="ECO:0000313" key="5">
    <source>
        <dbReference type="EMBL" id="MBY0758092.1"/>
    </source>
</evidence>
<evidence type="ECO:0000256" key="2">
    <source>
        <dbReference type="ARBA" id="ARBA00023125"/>
    </source>
</evidence>
<dbReference type="InterPro" id="IPR020449">
    <property type="entry name" value="Tscrpt_reg_AraC-type_HTH"/>
</dbReference>
<dbReference type="InterPro" id="IPR014710">
    <property type="entry name" value="RmlC-like_jellyroll"/>
</dbReference>
<dbReference type="Gene3D" id="1.10.10.60">
    <property type="entry name" value="Homeodomain-like"/>
    <property type="match status" value="2"/>
</dbReference>
<name>A0ABS7L599_9FIRM</name>
<sequence length="280" mass="32397">MSNRHYPVKETDIRKLNSKLLSISYAKDEGDWTNILHTHHFTELLLVVDGKGSFLFGTENHPIKPGDLVIIPPYTEHTEQSSKDTPLEYYVLGIDGISFMDSANPTGQILCNFKNDPSILELFRQMLFEIRTLQYGSEAICQHLLEILILKIIRTWKLVPVPISSIKMTKECMQIKEYLDTNYAQHITLDTLTALTHMNKYYMVHSFTKYTGLSPIQYLNQQRLKTACRLLESFNYSIAQISSLTGFSSQSYFTQTFRKAYGMTPIKYRQTRSLPKKEKD</sequence>
<dbReference type="InterPro" id="IPR003313">
    <property type="entry name" value="AraC-bd"/>
</dbReference>
<gene>
    <name evidence="5" type="ORF">FLB61_03080</name>
</gene>
<dbReference type="PANTHER" id="PTHR43280">
    <property type="entry name" value="ARAC-FAMILY TRANSCRIPTIONAL REGULATOR"/>
    <property type="match status" value="1"/>
</dbReference>
<keyword evidence="6" id="KW-1185">Reference proteome</keyword>
<dbReference type="Gene3D" id="2.60.120.10">
    <property type="entry name" value="Jelly Rolls"/>
    <property type="match status" value="1"/>
</dbReference>